<accession>B9XN73</accession>
<proteinExistence type="predicted"/>
<comment type="caution">
    <text evidence="2">The sequence shown here is derived from an EMBL/GenBank/DDBJ whole genome shotgun (WGS) entry which is preliminary data.</text>
</comment>
<dbReference type="STRING" id="320771.Cflav_PD1831"/>
<dbReference type="InterPro" id="IPR031849">
    <property type="entry name" value="DUF5069"/>
</dbReference>
<evidence type="ECO:0000313" key="3">
    <source>
        <dbReference type="Proteomes" id="UP000003688"/>
    </source>
</evidence>
<dbReference type="AlphaFoldDB" id="B9XN73"/>
<protein>
    <recommendedName>
        <fullName evidence="1">DUF5069 domain-containing protein</fullName>
    </recommendedName>
</protein>
<organism evidence="2 3">
    <name type="scientific">Pedosphaera parvula (strain Ellin514)</name>
    <dbReference type="NCBI Taxonomy" id="320771"/>
    <lineage>
        <taxon>Bacteria</taxon>
        <taxon>Pseudomonadati</taxon>
        <taxon>Verrucomicrobiota</taxon>
        <taxon>Pedosphaerae</taxon>
        <taxon>Pedosphaerales</taxon>
        <taxon>Pedosphaeraceae</taxon>
        <taxon>Pedosphaera</taxon>
    </lineage>
</organism>
<dbReference type="Pfam" id="PF16798">
    <property type="entry name" value="DUF5069"/>
    <property type="match status" value="1"/>
</dbReference>
<evidence type="ECO:0000313" key="2">
    <source>
        <dbReference type="EMBL" id="EEF58735.1"/>
    </source>
</evidence>
<reference evidence="2 3" key="1">
    <citation type="journal article" date="2011" name="J. Bacteriol.">
        <title>Genome sequence of 'Pedosphaera parvula' Ellin514, an aerobic Verrucomicrobial isolate from pasture soil.</title>
        <authorList>
            <person name="Kant R."/>
            <person name="van Passel M.W."/>
            <person name="Sangwan P."/>
            <person name="Palva A."/>
            <person name="Lucas S."/>
            <person name="Copeland A."/>
            <person name="Lapidus A."/>
            <person name="Glavina Del Rio T."/>
            <person name="Dalin E."/>
            <person name="Tice H."/>
            <person name="Bruce D."/>
            <person name="Goodwin L."/>
            <person name="Pitluck S."/>
            <person name="Chertkov O."/>
            <person name="Larimer F.W."/>
            <person name="Land M.L."/>
            <person name="Hauser L."/>
            <person name="Brettin T.S."/>
            <person name="Detter J.C."/>
            <person name="Han S."/>
            <person name="de Vos W.M."/>
            <person name="Janssen P.H."/>
            <person name="Smidt H."/>
        </authorList>
    </citation>
    <scope>NUCLEOTIDE SEQUENCE [LARGE SCALE GENOMIC DNA]</scope>
    <source>
        <strain evidence="2 3">Ellin514</strain>
    </source>
</reference>
<sequence>MRHLGSKGSWCRVEALVPRVQCWLQVALTEFLPGFNYKYMSEIIYPRSPRETMSGWVYLPRFVDKIRLHLAGKLPPDYQHNFTKGFDGSWLQAAGVTAEQMIEVVKNSVTDGQVADWVAKNIKKSDAEKTAFRDFVLKRGTEGGEITERLNMRKKESGLEHRNDITTFVDYIDADEKRI</sequence>
<keyword evidence="3" id="KW-1185">Reference proteome</keyword>
<feature type="domain" description="DUF5069" evidence="1">
    <location>
        <begin position="45"/>
        <end position="178"/>
    </location>
</feature>
<evidence type="ECO:0000259" key="1">
    <source>
        <dbReference type="Pfam" id="PF16798"/>
    </source>
</evidence>
<gene>
    <name evidence="2" type="ORF">Cflav_PD1831</name>
</gene>
<dbReference type="EMBL" id="ABOX02000038">
    <property type="protein sequence ID" value="EEF58735.1"/>
    <property type="molecule type" value="Genomic_DNA"/>
</dbReference>
<name>B9XN73_PEDPL</name>
<dbReference type="Proteomes" id="UP000003688">
    <property type="component" value="Unassembled WGS sequence"/>
</dbReference>